<name>A0A9P0BIB5_BRAAE</name>
<accession>A0A9P0BIB5</accession>
<keyword evidence="4" id="KW-1185">Reference proteome</keyword>
<dbReference type="AlphaFoldDB" id="A0A9P0BIB5"/>
<evidence type="ECO:0000313" key="3">
    <source>
        <dbReference type="EMBL" id="CAH0564829.1"/>
    </source>
</evidence>
<evidence type="ECO:0000256" key="1">
    <source>
        <dbReference type="PROSITE-ProRule" id="PRU00042"/>
    </source>
</evidence>
<dbReference type="Proteomes" id="UP001154078">
    <property type="component" value="Chromosome 9"/>
</dbReference>
<gene>
    <name evidence="3" type="ORF">MELIAE_LOCUS13282</name>
</gene>
<dbReference type="GO" id="GO:0008270">
    <property type="term" value="F:zinc ion binding"/>
    <property type="evidence" value="ECO:0007669"/>
    <property type="project" value="UniProtKB-KW"/>
</dbReference>
<keyword evidence="1" id="KW-0863">Zinc-finger</keyword>
<evidence type="ECO:0000313" key="4">
    <source>
        <dbReference type="Proteomes" id="UP001154078"/>
    </source>
</evidence>
<protein>
    <recommendedName>
        <fullName evidence="2">C2H2-type domain-containing protein</fullName>
    </recommendedName>
</protein>
<reference evidence="3" key="1">
    <citation type="submission" date="2021-12" db="EMBL/GenBank/DDBJ databases">
        <authorList>
            <person name="King R."/>
        </authorList>
    </citation>
    <scope>NUCLEOTIDE SEQUENCE</scope>
</reference>
<dbReference type="PROSITE" id="PS00028">
    <property type="entry name" value="ZINC_FINGER_C2H2_1"/>
    <property type="match status" value="1"/>
</dbReference>
<dbReference type="EMBL" id="OV121140">
    <property type="protein sequence ID" value="CAH0564829.1"/>
    <property type="molecule type" value="Genomic_DNA"/>
</dbReference>
<evidence type="ECO:0000259" key="2">
    <source>
        <dbReference type="PROSITE" id="PS50157"/>
    </source>
</evidence>
<sequence>METFSVNTMGTTSCYTNTSEVVDLDSIFISVLNKKTVSITVGTAHKIVSSLCNIPLTYDAKLRSVIPHMLVHHTKIWPGWQKASKYQSGQLTYEKYFRSFKSYLTYKLVYLAKNDFKIALSQHYSENLAKVENKGGVKVDSETQTEITDKEFAPFSLVISTSAYNVNTIIFTEGPNENIMLKYHLQPNWPLINMAMLLNWPNINVKFTGYEMVVIRKNVHDISRYLSEPNFPSKPEQVEFIQEVNAIDNNKHRKSYSLNLMKAYMEKYLENFEGYIKGHGEPKHLRTQIEETKAFFQQFILDIQDININNSMGANSYVVFNIGGNTYTRNKKVRNQPTLCLFETMTPKVETSLVGFYGVKVNPKGHVSFRTMNPKKFQPPTIEYTCTYCHVRFLNTKSTIDHLYTRHSAEPAVICTKCKKQFELPDLAQNRYAHSCTT</sequence>
<keyword evidence="1" id="KW-0479">Metal-binding</keyword>
<keyword evidence="1" id="KW-0862">Zinc</keyword>
<proteinExistence type="predicted"/>
<dbReference type="InterPro" id="IPR013087">
    <property type="entry name" value="Znf_C2H2_type"/>
</dbReference>
<dbReference type="PROSITE" id="PS50157">
    <property type="entry name" value="ZINC_FINGER_C2H2_2"/>
    <property type="match status" value="1"/>
</dbReference>
<feature type="domain" description="C2H2-type" evidence="2">
    <location>
        <begin position="384"/>
        <end position="412"/>
    </location>
</feature>
<dbReference type="OrthoDB" id="6746426at2759"/>
<organism evidence="3 4">
    <name type="scientific">Brassicogethes aeneus</name>
    <name type="common">Rape pollen beetle</name>
    <name type="synonym">Meligethes aeneus</name>
    <dbReference type="NCBI Taxonomy" id="1431903"/>
    <lineage>
        <taxon>Eukaryota</taxon>
        <taxon>Metazoa</taxon>
        <taxon>Ecdysozoa</taxon>
        <taxon>Arthropoda</taxon>
        <taxon>Hexapoda</taxon>
        <taxon>Insecta</taxon>
        <taxon>Pterygota</taxon>
        <taxon>Neoptera</taxon>
        <taxon>Endopterygota</taxon>
        <taxon>Coleoptera</taxon>
        <taxon>Polyphaga</taxon>
        <taxon>Cucujiformia</taxon>
        <taxon>Nitidulidae</taxon>
        <taxon>Meligethinae</taxon>
        <taxon>Brassicogethes</taxon>
    </lineage>
</organism>